<dbReference type="AlphaFoldDB" id="Z9JQ49"/>
<dbReference type="HOGENOM" id="CLU_051638_10_1_11"/>
<comment type="similarity">
    <text evidence="2 11">Belongs to the transferase hexapeptide repeat family.</text>
</comment>
<comment type="caution">
    <text evidence="12">The sequence shown here is derived from an EMBL/GenBank/DDBJ whole genome shotgun (WGS) entry which is preliminary data.</text>
</comment>
<dbReference type="Pfam" id="PF00132">
    <property type="entry name" value="Hexapep"/>
    <property type="match status" value="1"/>
</dbReference>
<keyword evidence="9 11" id="KW-0012">Acyltransferase</keyword>
<dbReference type="GO" id="GO:0005737">
    <property type="term" value="C:cytoplasm"/>
    <property type="evidence" value="ECO:0007669"/>
    <property type="project" value="InterPro"/>
</dbReference>
<evidence type="ECO:0000256" key="2">
    <source>
        <dbReference type="ARBA" id="ARBA00007274"/>
    </source>
</evidence>
<dbReference type="Gene3D" id="1.10.3130.10">
    <property type="entry name" value="serine acetyltransferase, domain 1"/>
    <property type="match status" value="1"/>
</dbReference>
<dbReference type="SUPFAM" id="SSF51161">
    <property type="entry name" value="Trimeric LpxA-like enzymes"/>
    <property type="match status" value="1"/>
</dbReference>
<dbReference type="eggNOG" id="COG1045">
    <property type="taxonomic scope" value="Bacteria"/>
</dbReference>
<keyword evidence="6 11" id="KW-0808">Transferase</keyword>
<dbReference type="InterPro" id="IPR042122">
    <property type="entry name" value="Ser_AcTrfase_N_sf"/>
</dbReference>
<organism evidence="12 13">
    <name type="scientific">Brachybacterium phenoliresistens</name>
    <dbReference type="NCBI Taxonomy" id="396014"/>
    <lineage>
        <taxon>Bacteria</taxon>
        <taxon>Bacillati</taxon>
        <taxon>Actinomycetota</taxon>
        <taxon>Actinomycetes</taxon>
        <taxon>Micrococcales</taxon>
        <taxon>Dermabacteraceae</taxon>
        <taxon>Brachybacterium</taxon>
    </lineage>
</organism>
<evidence type="ECO:0000256" key="10">
    <source>
        <dbReference type="ARBA" id="ARBA00049486"/>
    </source>
</evidence>
<dbReference type="InterPro" id="IPR011004">
    <property type="entry name" value="Trimer_LpxA-like_sf"/>
</dbReference>
<dbReference type="CDD" id="cd03354">
    <property type="entry name" value="LbH_SAT"/>
    <property type="match status" value="1"/>
</dbReference>
<accession>Z9JQ49</accession>
<dbReference type="InterPro" id="IPR053376">
    <property type="entry name" value="Serine_acetyltransferase"/>
</dbReference>
<dbReference type="GO" id="GO:0009001">
    <property type="term" value="F:serine O-acetyltransferase activity"/>
    <property type="evidence" value="ECO:0007669"/>
    <property type="project" value="UniProtKB-EC"/>
</dbReference>
<evidence type="ECO:0000313" key="13">
    <source>
        <dbReference type="Proteomes" id="UP000023067"/>
    </source>
</evidence>
<dbReference type="PATRIC" id="fig|396014.3.peg.3275"/>
<dbReference type="PIRSF" id="PIRSF000441">
    <property type="entry name" value="CysE"/>
    <property type="match status" value="1"/>
</dbReference>
<dbReference type="FunFam" id="2.160.10.10:FF:000007">
    <property type="entry name" value="Serine acetyltransferase"/>
    <property type="match status" value="1"/>
</dbReference>
<evidence type="ECO:0000256" key="1">
    <source>
        <dbReference type="ARBA" id="ARBA00004876"/>
    </source>
</evidence>
<dbReference type="OrthoDB" id="9801456at2"/>
<dbReference type="InterPro" id="IPR001451">
    <property type="entry name" value="Hexapep"/>
</dbReference>
<evidence type="ECO:0000256" key="7">
    <source>
        <dbReference type="ARBA" id="ARBA00022737"/>
    </source>
</evidence>
<comment type="pathway">
    <text evidence="1">Amino-acid biosynthesis; L-cysteine biosynthesis; L-cysteine from L-serine: step 1/2.</text>
</comment>
<dbReference type="RefSeq" id="WP_051487107.1">
    <property type="nucleotide sequence ID" value="NZ_BAAAOW010000002.1"/>
</dbReference>
<evidence type="ECO:0000256" key="9">
    <source>
        <dbReference type="ARBA" id="ARBA00023315"/>
    </source>
</evidence>
<dbReference type="PROSITE" id="PS00101">
    <property type="entry name" value="HEXAPEP_TRANSFERASES"/>
    <property type="match status" value="1"/>
</dbReference>
<evidence type="ECO:0000256" key="6">
    <source>
        <dbReference type="ARBA" id="ARBA00022679"/>
    </source>
</evidence>
<dbReference type="PANTHER" id="PTHR42811">
    <property type="entry name" value="SERINE ACETYLTRANSFERASE"/>
    <property type="match status" value="1"/>
</dbReference>
<dbReference type="STRING" id="396014.BF93_08880"/>
<dbReference type="Gene3D" id="2.160.10.10">
    <property type="entry name" value="Hexapeptide repeat proteins"/>
    <property type="match status" value="1"/>
</dbReference>
<dbReference type="NCBIfam" id="NF041874">
    <property type="entry name" value="EPS_EpsC"/>
    <property type="match status" value="1"/>
</dbReference>
<dbReference type="InterPro" id="IPR005881">
    <property type="entry name" value="Ser_O-AcTrfase"/>
</dbReference>
<comment type="catalytic activity">
    <reaction evidence="10 11">
        <text>L-serine + acetyl-CoA = O-acetyl-L-serine + CoA</text>
        <dbReference type="Rhea" id="RHEA:24560"/>
        <dbReference type="ChEBI" id="CHEBI:33384"/>
        <dbReference type="ChEBI" id="CHEBI:57287"/>
        <dbReference type="ChEBI" id="CHEBI:57288"/>
        <dbReference type="ChEBI" id="CHEBI:58340"/>
        <dbReference type="EC" id="2.3.1.30"/>
    </reaction>
</comment>
<proteinExistence type="inferred from homology"/>
<protein>
    <recommendedName>
        <fullName evidence="4 11">Serine acetyltransferase</fullName>
        <ecNumber evidence="3 11">2.3.1.30</ecNumber>
    </recommendedName>
</protein>
<reference evidence="12 13" key="1">
    <citation type="submission" date="2014-02" db="EMBL/GenBank/DDBJ databases">
        <title>Genome sequence of Brachybacterium phenoliresistens strain W13A50.</title>
        <authorList>
            <person name="Wang X."/>
        </authorList>
    </citation>
    <scope>NUCLEOTIDE SEQUENCE [LARGE SCALE GENOMIC DNA]</scope>
    <source>
        <strain evidence="12 13">W13A50</strain>
    </source>
</reference>
<keyword evidence="5" id="KW-0028">Amino-acid biosynthesis</keyword>
<dbReference type="EMBL" id="JDYK01000022">
    <property type="protein sequence ID" value="EWS79911.1"/>
    <property type="molecule type" value="Genomic_DNA"/>
</dbReference>
<dbReference type="GO" id="GO:0006535">
    <property type="term" value="P:cysteine biosynthetic process from serine"/>
    <property type="evidence" value="ECO:0007669"/>
    <property type="project" value="InterPro"/>
</dbReference>
<dbReference type="NCBIfam" id="TIGR01172">
    <property type="entry name" value="cysE"/>
    <property type="match status" value="1"/>
</dbReference>
<sequence length="194" mass="20251">MSILARALDAAATVREDIAAARRRDPAATGDLQVVLTSPGLHAIWAHRAAHALWQRPAARLPALVLAQGVRSITGVEIHPAARIGRRFFIDHGMGVVIGETAEIGDDVMLYHGVTLGGRSMQRVKRHPTVGDGVTIGAGARVLGPVLIGERAQIGANAVVVGDVPAQATAVGVPARIRGHAAHPEDNVDPAIYI</sequence>
<evidence type="ECO:0000256" key="5">
    <source>
        <dbReference type="ARBA" id="ARBA00022605"/>
    </source>
</evidence>
<dbReference type="EC" id="2.3.1.30" evidence="3 11"/>
<keyword evidence="8" id="KW-0198">Cysteine biosynthesis</keyword>
<evidence type="ECO:0000256" key="11">
    <source>
        <dbReference type="PIRNR" id="PIRNR000441"/>
    </source>
</evidence>
<dbReference type="InterPro" id="IPR045304">
    <property type="entry name" value="LbH_SAT"/>
</dbReference>
<evidence type="ECO:0000256" key="8">
    <source>
        <dbReference type="ARBA" id="ARBA00023192"/>
    </source>
</evidence>
<gene>
    <name evidence="12" type="ORF">BF93_08880</name>
</gene>
<evidence type="ECO:0000256" key="4">
    <source>
        <dbReference type="ARBA" id="ARBA00018522"/>
    </source>
</evidence>
<evidence type="ECO:0000256" key="3">
    <source>
        <dbReference type="ARBA" id="ARBA00013266"/>
    </source>
</evidence>
<dbReference type="InterPro" id="IPR018357">
    <property type="entry name" value="Hexapep_transf_CS"/>
</dbReference>
<name>Z9JQ49_9MICO</name>
<keyword evidence="13" id="KW-1185">Reference proteome</keyword>
<evidence type="ECO:0000313" key="12">
    <source>
        <dbReference type="EMBL" id="EWS79911.1"/>
    </source>
</evidence>
<dbReference type="Proteomes" id="UP000023067">
    <property type="component" value="Unassembled WGS sequence"/>
</dbReference>
<keyword evidence="7" id="KW-0677">Repeat</keyword>